<feature type="transmembrane region" description="Helical" evidence="5">
    <location>
        <begin position="80"/>
        <end position="102"/>
    </location>
</feature>
<dbReference type="InterPro" id="IPR001902">
    <property type="entry name" value="SLC26A/SulP_fam"/>
</dbReference>
<keyword evidence="3 5" id="KW-1133">Transmembrane helix</keyword>
<dbReference type="InterPro" id="IPR011547">
    <property type="entry name" value="SLC26A/SulP_dom"/>
</dbReference>
<feature type="transmembrane region" description="Helical" evidence="5">
    <location>
        <begin position="54"/>
        <end position="74"/>
    </location>
</feature>
<dbReference type="InterPro" id="IPR036513">
    <property type="entry name" value="STAS_dom_sf"/>
</dbReference>
<evidence type="ECO:0000256" key="2">
    <source>
        <dbReference type="ARBA" id="ARBA00022692"/>
    </source>
</evidence>
<keyword evidence="2 5" id="KW-0812">Transmembrane</keyword>
<dbReference type="SUPFAM" id="SSF52091">
    <property type="entry name" value="SpoIIaa-like"/>
    <property type="match status" value="1"/>
</dbReference>
<feature type="transmembrane region" description="Helical" evidence="5">
    <location>
        <begin position="154"/>
        <end position="173"/>
    </location>
</feature>
<feature type="transmembrane region" description="Helical" evidence="5">
    <location>
        <begin position="386"/>
        <end position="403"/>
    </location>
</feature>
<dbReference type="Pfam" id="PF00916">
    <property type="entry name" value="Sulfate_transp"/>
    <property type="match status" value="1"/>
</dbReference>
<evidence type="ECO:0000259" key="6">
    <source>
        <dbReference type="PROSITE" id="PS50801"/>
    </source>
</evidence>
<evidence type="ECO:0000256" key="1">
    <source>
        <dbReference type="ARBA" id="ARBA00004141"/>
    </source>
</evidence>
<dbReference type="Pfam" id="PF01740">
    <property type="entry name" value="STAS"/>
    <property type="match status" value="1"/>
</dbReference>
<feature type="transmembrane region" description="Helical" evidence="5">
    <location>
        <begin position="180"/>
        <end position="199"/>
    </location>
</feature>
<dbReference type="InterPro" id="IPR002645">
    <property type="entry name" value="STAS_dom"/>
</dbReference>
<dbReference type="EMBL" id="JACHIT010000002">
    <property type="protein sequence ID" value="MBB5917773.1"/>
    <property type="molecule type" value="Genomic_DNA"/>
</dbReference>
<feature type="transmembrane region" description="Helical" evidence="5">
    <location>
        <begin position="300"/>
        <end position="317"/>
    </location>
</feature>
<proteinExistence type="predicted"/>
<feature type="transmembrane region" description="Helical" evidence="5">
    <location>
        <begin position="31"/>
        <end position="47"/>
    </location>
</feature>
<feature type="transmembrane region" description="Helical" evidence="5">
    <location>
        <begin position="360"/>
        <end position="380"/>
    </location>
</feature>
<comment type="caution">
    <text evidence="7">The sequence shown here is derived from an EMBL/GenBank/DDBJ whole genome shotgun (WGS) entry which is preliminary data.</text>
</comment>
<comment type="subcellular location">
    <subcellularLocation>
        <location evidence="1">Membrane</location>
        <topology evidence="1">Multi-pass membrane protein</topology>
    </subcellularLocation>
</comment>
<dbReference type="Proteomes" id="UP000540412">
    <property type="component" value="Unassembled WGS sequence"/>
</dbReference>
<dbReference type="CDD" id="cd07042">
    <property type="entry name" value="STAS_SulP_like_sulfate_transporter"/>
    <property type="match status" value="1"/>
</dbReference>
<sequence length="525" mass="53132">MRADSVAGFAIWAAAVPEAFACASIAGLPAMAGLYALVPALVLYAVAGGSRQLVVGPTPMTAALTAAVVAPFAAAEGRAVAAALAAACGLAGIAAGMARLGCAASGIARPVRRGFAAGLAVLIAVEQAPALLGLRESPSESWREAWSVAGHLGLSDWRTVLLGGGCLLVLLVLQRWAPLVPAALVVAVAGVAAVRLLMWDGQVAMLSGLASGPPPIEIPEPGDVRAVLVPASAVLLIGFAEGLTLAETLAARGGYRISAHRELFGLGLANLGAALCSGMAVGGSPAQTAGLCGAGARTRLGGLVVAALAAVTMLTLTGMYEGLPAAVVAAIAIAAAIRLAEPAELRRLYRMWRERRGSIYGNAAGADFAATLLTVVSVVVAGVLPGLLIGLGGSILLLLYRFAQSRAAGPSGAARPAPDDRHLLIVPLGPILFFATANRLRRRILRQCTDHTRLLVLDAVACPVIDVTAARALGELSEDLAWRGIAVRLAGRATPDRTPSRQAWSGDGPITVYPSVAAALADGVR</sequence>
<dbReference type="GO" id="GO:0055085">
    <property type="term" value="P:transmembrane transport"/>
    <property type="evidence" value="ECO:0007669"/>
    <property type="project" value="InterPro"/>
</dbReference>
<dbReference type="GO" id="GO:0016020">
    <property type="term" value="C:membrane"/>
    <property type="evidence" value="ECO:0007669"/>
    <property type="project" value="UniProtKB-SubCell"/>
</dbReference>
<evidence type="ECO:0000256" key="5">
    <source>
        <dbReference type="SAM" id="Phobius"/>
    </source>
</evidence>
<feature type="domain" description="STAS" evidence="6">
    <location>
        <begin position="423"/>
        <end position="491"/>
    </location>
</feature>
<evidence type="ECO:0000256" key="4">
    <source>
        <dbReference type="ARBA" id="ARBA00023136"/>
    </source>
</evidence>
<keyword evidence="4 5" id="KW-0472">Membrane</keyword>
<feature type="transmembrane region" description="Helical" evidence="5">
    <location>
        <begin position="114"/>
        <end position="134"/>
    </location>
</feature>
<keyword evidence="8" id="KW-1185">Reference proteome</keyword>
<evidence type="ECO:0000313" key="7">
    <source>
        <dbReference type="EMBL" id="MBB5917773.1"/>
    </source>
</evidence>
<dbReference type="Gene3D" id="3.30.750.24">
    <property type="entry name" value="STAS domain"/>
    <property type="match status" value="1"/>
</dbReference>
<reference evidence="7 8" key="1">
    <citation type="submission" date="2020-08" db="EMBL/GenBank/DDBJ databases">
        <title>Sequencing the genomes of 1000 actinobacteria strains.</title>
        <authorList>
            <person name="Klenk H.-P."/>
        </authorList>
    </citation>
    <scope>NUCLEOTIDE SEQUENCE [LARGE SCALE GENOMIC DNA]</scope>
    <source>
        <strain evidence="7 8">DSM 43582</strain>
    </source>
</reference>
<organism evidence="7 8">
    <name type="scientific">Nocardia transvalensis</name>
    <dbReference type="NCBI Taxonomy" id="37333"/>
    <lineage>
        <taxon>Bacteria</taxon>
        <taxon>Bacillati</taxon>
        <taxon>Actinomycetota</taxon>
        <taxon>Actinomycetes</taxon>
        <taxon>Mycobacteriales</taxon>
        <taxon>Nocardiaceae</taxon>
        <taxon>Nocardia</taxon>
    </lineage>
</organism>
<dbReference type="PROSITE" id="PS50801">
    <property type="entry name" value="STAS"/>
    <property type="match status" value="1"/>
</dbReference>
<dbReference type="RefSeq" id="WP_051161340.1">
    <property type="nucleotide sequence ID" value="NZ_JACHIT010000002.1"/>
</dbReference>
<gene>
    <name evidence="7" type="ORF">BJY24_006685</name>
</gene>
<name>A0A7W9PLB8_9NOCA</name>
<protein>
    <submittedName>
        <fullName evidence="7">MFS superfamily sulfate permease-like transporter</fullName>
    </submittedName>
</protein>
<dbReference type="PANTHER" id="PTHR11814">
    <property type="entry name" value="SULFATE TRANSPORTER"/>
    <property type="match status" value="1"/>
</dbReference>
<feature type="transmembrane region" description="Helical" evidence="5">
    <location>
        <begin position="227"/>
        <end position="246"/>
    </location>
</feature>
<accession>A0A7W9PLB8</accession>
<evidence type="ECO:0000256" key="3">
    <source>
        <dbReference type="ARBA" id="ARBA00022989"/>
    </source>
</evidence>
<evidence type="ECO:0000313" key="8">
    <source>
        <dbReference type="Proteomes" id="UP000540412"/>
    </source>
</evidence>
<dbReference type="AlphaFoldDB" id="A0A7W9PLB8"/>